<proteinExistence type="predicted"/>
<evidence type="ECO:0000313" key="2">
    <source>
        <dbReference type="EMBL" id="KAF1849322.1"/>
    </source>
</evidence>
<dbReference type="PANTHER" id="PTHR33112:SF12">
    <property type="entry name" value="HETEROKARYON INCOMPATIBILITY DOMAIN-CONTAINING PROTEIN"/>
    <property type="match status" value="1"/>
</dbReference>
<dbReference type="RefSeq" id="XP_040791885.1">
    <property type="nucleotide sequence ID" value="XM_040930005.1"/>
</dbReference>
<dbReference type="InterPro" id="IPR011990">
    <property type="entry name" value="TPR-like_helical_dom_sf"/>
</dbReference>
<keyword evidence="3" id="KW-1185">Reference proteome</keyword>
<dbReference type="GeneID" id="63847257"/>
<protein>
    <submittedName>
        <fullName evidence="2">HET-domain-containing protein</fullName>
    </submittedName>
</protein>
<feature type="domain" description="Heterokaryon incompatibility" evidence="1">
    <location>
        <begin position="786"/>
        <end position="948"/>
    </location>
</feature>
<evidence type="ECO:0000313" key="3">
    <source>
        <dbReference type="Proteomes" id="UP000800039"/>
    </source>
</evidence>
<dbReference type="Proteomes" id="UP000800039">
    <property type="component" value="Unassembled WGS sequence"/>
</dbReference>
<sequence length="1339" mass="150598">MAGNRPAEITSAEDIASLASIAKARENVQQALASGLLPIDKEVMIRSRMADLLVQSFDLSGQYQDLRDAVQHLQTILRRLPRDSSDRPKHLSTLSFVNMSEHSATNSRHALDEAVSNGRRANEMAVTIDLLHRDPNVYFGILTNLGYALAQRYALLQKSEDLEDAVVCAREIYENAPKDSEPYYLTLNNLASRLRLRYIQSQDADDINEALRLINELRSRTVPGTPEHVMAAAQLGLVVSDKFKRTDQLQDLDEALGYCKSGLEGLSRGHETRVPLLGQIIGLYSARYQKTSEEADLRNLVSYSGMLFCDIPLGHAARGRYLHDYMRQLYGLTATIQTLQEVQSTLQTIRPILENMPSKYPEKIQCWAMLANLSLDQYNLSHNLQDLLDCVSLIRRVTYDYNDEVDGGDSSKGLAQTTWLWDLKKSLQLLVKAPASNYMRSLAEKELPEMLRTCRKTQSYAGSALELFHQQNGLRLEVLAESITTGRTLSNDEITFEIRKLEEKKAIVSREHQDRRRLKTNDYETELGLRKLGLDESKNMILDMSGLVSDILGWDSTKRYSKEEFSVMAAQGEQKALDEAKLKGRHPNLSLCRMCRDLAKVLQPTTNGFELTAKDAWIPFGNFFQLRERKTCAVCSLMLSVITTKSGGLHPRLAAMDPEVQGMRLSTGRLSTNEKLMRFDYGMKHVGELRVLTSQNYSRALRQAWETDTGSSLSKVLGNRNSPVYDPSQQRINPDLVKSWLNTCDHNHSSVCNHPRSAKRAEKEIRLTLIDVKEERLVTASSDTKYFALSYVWGQVDMSKTFKSNIEARRQPRSLTAICFPKTIRDAMKFVHSLGETYLWVDAICLVQDDGEQIAQEVLNMDIVYGQAFATIVALEGTDADAGLPGVRAGTRKPQEISTLSISNKSVDLDDDVDSKDKDTIWLTATPRPLYLALELSQWNSRCWIVQEHLLSRRCLYFALDAVYFQCGQKTLSEWGANEEFDTFLLDKEPALSDNHILEKANRNNPLSGLEIFYDLTLRERITKAFNAYTKLVGIYSQRNLSFKSDILNAFAGMFAVLEDHFQSMTVHGLPAAAISHALLWSPGARLPRRGTHLPSDFTTATSHPDPHFPSWSWVGWDGPVEYRLFEHSNGGIILPTPRVKEKPIGERILAKVVPDQVRGSTWVITAPQAPQSRKDPHLATKLLRFTARTVPFPAFQVMPKKGYLSSPTQVHIRSSQAVRRIQDRNGKHCGLWWEQAGYGYMGLGISPEAESKFDMLEISSYGDAYRPRKGPSLVEGPISLFDDEVFPTVGLGSGLVNVLVVDLDMGHPDDIGERCTVAVIHSAAWEAANPQEKEVKIV</sequence>
<organism evidence="2 3">
    <name type="scientific">Cucurbitaria berberidis CBS 394.84</name>
    <dbReference type="NCBI Taxonomy" id="1168544"/>
    <lineage>
        <taxon>Eukaryota</taxon>
        <taxon>Fungi</taxon>
        <taxon>Dikarya</taxon>
        <taxon>Ascomycota</taxon>
        <taxon>Pezizomycotina</taxon>
        <taxon>Dothideomycetes</taxon>
        <taxon>Pleosporomycetidae</taxon>
        <taxon>Pleosporales</taxon>
        <taxon>Pleosporineae</taxon>
        <taxon>Cucurbitariaceae</taxon>
        <taxon>Cucurbitaria</taxon>
    </lineage>
</organism>
<evidence type="ECO:0000259" key="1">
    <source>
        <dbReference type="Pfam" id="PF06985"/>
    </source>
</evidence>
<dbReference type="PANTHER" id="PTHR33112">
    <property type="entry name" value="DOMAIN PROTEIN, PUTATIVE-RELATED"/>
    <property type="match status" value="1"/>
</dbReference>
<dbReference type="InterPro" id="IPR010730">
    <property type="entry name" value="HET"/>
</dbReference>
<name>A0A9P4LCF6_9PLEO</name>
<reference evidence="2" key="1">
    <citation type="submission" date="2020-01" db="EMBL/GenBank/DDBJ databases">
        <authorList>
            <consortium name="DOE Joint Genome Institute"/>
            <person name="Haridas S."/>
            <person name="Albert R."/>
            <person name="Binder M."/>
            <person name="Bloem J."/>
            <person name="Labutti K."/>
            <person name="Salamov A."/>
            <person name="Andreopoulos B."/>
            <person name="Baker S.E."/>
            <person name="Barry K."/>
            <person name="Bills G."/>
            <person name="Bluhm B.H."/>
            <person name="Cannon C."/>
            <person name="Castanera R."/>
            <person name="Culley D.E."/>
            <person name="Daum C."/>
            <person name="Ezra D."/>
            <person name="Gonzalez J.B."/>
            <person name="Henrissat B."/>
            <person name="Kuo A."/>
            <person name="Liang C."/>
            <person name="Lipzen A."/>
            <person name="Lutzoni F."/>
            <person name="Magnuson J."/>
            <person name="Mondo S."/>
            <person name="Nolan M."/>
            <person name="Ohm R."/>
            <person name="Pangilinan J."/>
            <person name="Park H.-J."/>
            <person name="Ramirez L."/>
            <person name="Alfaro M."/>
            <person name="Sun H."/>
            <person name="Tritt A."/>
            <person name="Yoshinaga Y."/>
            <person name="Zwiers L.-H."/>
            <person name="Turgeon B.G."/>
            <person name="Goodwin S.B."/>
            <person name="Spatafora J.W."/>
            <person name="Crous P.W."/>
            <person name="Grigoriev I.V."/>
        </authorList>
    </citation>
    <scope>NUCLEOTIDE SEQUENCE</scope>
    <source>
        <strain evidence="2">CBS 394.84</strain>
    </source>
</reference>
<gene>
    <name evidence="2" type="ORF">K460DRAFT_305349</name>
</gene>
<dbReference type="Pfam" id="PF06985">
    <property type="entry name" value="HET"/>
    <property type="match status" value="1"/>
</dbReference>
<dbReference type="OrthoDB" id="2958217at2759"/>
<accession>A0A9P4LCF6</accession>
<dbReference type="EMBL" id="ML976615">
    <property type="protein sequence ID" value="KAF1849322.1"/>
    <property type="molecule type" value="Genomic_DNA"/>
</dbReference>
<dbReference type="Gene3D" id="1.25.40.10">
    <property type="entry name" value="Tetratricopeptide repeat domain"/>
    <property type="match status" value="1"/>
</dbReference>
<comment type="caution">
    <text evidence="2">The sequence shown here is derived from an EMBL/GenBank/DDBJ whole genome shotgun (WGS) entry which is preliminary data.</text>
</comment>